<feature type="compositionally biased region" description="Low complexity" evidence="1">
    <location>
        <begin position="241"/>
        <end position="259"/>
    </location>
</feature>
<feature type="compositionally biased region" description="Low complexity" evidence="1">
    <location>
        <begin position="434"/>
        <end position="445"/>
    </location>
</feature>
<evidence type="ECO:0000313" key="4">
    <source>
        <dbReference type="Proteomes" id="UP000012015"/>
    </source>
</evidence>
<dbReference type="AlphaFoldDB" id="M7NK23"/>
<comment type="caution">
    <text evidence="3">The sequence shown here is derived from an EMBL/GenBank/DDBJ whole genome shotgun (WGS) entry which is preliminary data.</text>
</comment>
<feature type="compositionally biased region" description="Low complexity" evidence="1">
    <location>
        <begin position="302"/>
        <end position="318"/>
    </location>
</feature>
<proteinExistence type="predicted"/>
<feature type="compositionally biased region" description="Low complexity" evidence="1">
    <location>
        <begin position="408"/>
        <end position="417"/>
    </location>
</feature>
<feature type="region of interest" description="Disordered" evidence="1">
    <location>
        <begin position="182"/>
        <end position="259"/>
    </location>
</feature>
<dbReference type="PATRIC" id="fig|1276920.7.peg.1636"/>
<feature type="transmembrane region" description="Helical" evidence="2">
    <location>
        <begin position="67"/>
        <end position="94"/>
    </location>
</feature>
<organism evidence="3 4">
    <name type="scientific">Paeniglutamicibacter gangotriensis Lz1y</name>
    <dbReference type="NCBI Taxonomy" id="1276920"/>
    <lineage>
        <taxon>Bacteria</taxon>
        <taxon>Bacillati</taxon>
        <taxon>Actinomycetota</taxon>
        <taxon>Actinomycetes</taxon>
        <taxon>Micrococcales</taxon>
        <taxon>Micrococcaceae</taxon>
        <taxon>Paeniglutamicibacter</taxon>
    </lineage>
</organism>
<keyword evidence="2" id="KW-1133">Transmembrane helix</keyword>
<feature type="compositionally biased region" description="Polar residues" evidence="1">
    <location>
        <begin position="326"/>
        <end position="335"/>
    </location>
</feature>
<keyword evidence="2" id="KW-0812">Transmembrane</keyword>
<protein>
    <submittedName>
        <fullName evidence="3">Uncharacterized protein</fullName>
    </submittedName>
</protein>
<dbReference type="STRING" id="1276920.ADIAG_01636"/>
<sequence>MHGIDTDKKRGLHMDKVHSKTKESTPGGVPKALVGPLTLRDVIVVLGGVAVIVGSLVPIPWTERVSVNMWIFPGLPFHFFVALLLPLLVAGGFAWRRLTGRTRVRVGSLSLDQAGSVISLFAAAYFFNSYVASMSPAYLIGFIGALAMVVGTTLTSYLGAFRSDFVAGGESVLGSDVAPLPASAQRKTSEAKDAAVPTDGPTDSSDDEGFGASSASPGAGRTANRPGVPLSGKNVAPVATTDDVSSSGPSESSVTSASSTSDSVAHASAASKASTHVPAKSAAAASGAAAGSAVVPTPGVKDTAVPASASATKSAADATGDRTTQDKSASSTTATDAGEHPAAKATSETKDSSPEGASTHTTGATSDHAKKNPAARPVSGAKSASVDQDAKSEAAQAAQGQTPKPETADATSDATPSAEEKTPAAAGNTDDAASSVSSMKPGSGSLDPESAPKAAETKSGSETKPGSETASAKGPEAVSLAPAAAAPENSSTPANQATSAVPRVTGDIKATAALSRVELDEHRAAAERTKAEAKAKADAEAESSFGARSEQAAAQPVPTSFWFALNHSRPVYHPANGTMLASLQPGAWILCLEDRGNEYLINMADGRPAVLRNLDDLQFPEN</sequence>
<name>M7NK23_9MICC</name>
<dbReference type="Proteomes" id="UP000012015">
    <property type="component" value="Unassembled WGS sequence"/>
</dbReference>
<accession>M7NK23</accession>
<feature type="compositionally biased region" description="Low complexity" evidence="1">
    <location>
        <begin position="211"/>
        <end position="220"/>
    </location>
</feature>
<reference evidence="3 4" key="1">
    <citation type="journal article" date="2013" name="Genome Announc.">
        <title>Draft Genome Sequence of Arthrobacter gangotriensis Strain Lz1yT, Isolated from a Penguin Rookery Soil Sample Collected in Antarctica, near the Indian Station Dakshin Gangotri.</title>
        <authorList>
            <person name="Shivaji S."/>
            <person name="Ara S."/>
            <person name="Bandi S."/>
            <person name="Singh A."/>
            <person name="Kumar Pinnaka A."/>
        </authorList>
    </citation>
    <scope>NUCLEOTIDE SEQUENCE [LARGE SCALE GENOMIC DNA]</scope>
    <source>
        <strain evidence="3 4">Lz1y</strain>
    </source>
</reference>
<feature type="compositionally biased region" description="Polar residues" evidence="1">
    <location>
        <begin position="355"/>
        <end position="365"/>
    </location>
</feature>
<keyword evidence="2" id="KW-0472">Membrane</keyword>
<feature type="region of interest" description="Disordered" evidence="1">
    <location>
        <begin position="302"/>
        <end position="503"/>
    </location>
</feature>
<evidence type="ECO:0000256" key="2">
    <source>
        <dbReference type="SAM" id="Phobius"/>
    </source>
</evidence>
<keyword evidence="4" id="KW-1185">Reference proteome</keyword>
<evidence type="ECO:0000256" key="1">
    <source>
        <dbReference type="SAM" id="MobiDB-lite"/>
    </source>
</evidence>
<evidence type="ECO:0000313" key="3">
    <source>
        <dbReference type="EMBL" id="EMQ98878.1"/>
    </source>
</evidence>
<feature type="compositionally biased region" description="Basic and acidic residues" evidence="1">
    <location>
        <begin position="337"/>
        <end position="353"/>
    </location>
</feature>
<dbReference type="EMBL" id="AOCK01000004">
    <property type="protein sequence ID" value="EMQ98878.1"/>
    <property type="molecule type" value="Genomic_DNA"/>
</dbReference>
<feature type="transmembrane region" description="Helical" evidence="2">
    <location>
        <begin position="42"/>
        <end position="61"/>
    </location>
</feature>
<gene>
    <name evidence="3" type="ORF">ADIAG_01636</name>
</gene>
<feature type="compositionally biased region" description="Low complexity" evidence="1">
    <location>
        <begin position="477"/>
        <end position="494"/>
    </location>
</feature>
<feature type="transmembrane region" description="Helical" evidence="2">
    <location>
        <begin position="139"/>
        <end position="160"/>
    </location>
</feature>